<evidence type="ECO:0000256" key="10">
    <source>
        <dbReference type="SAM" id="MobiDB-lite"/>
    </source>
</evidence>
<dbReference type="SUPFAM" id="SSF57716">
    <property type="entry name" value="Glucocorticoid receptor-like (DNA-binding domain)"/>
    <property type="match status" value="1"/>
</dbReference>
<dbReference type="Gene3D" id="3.30.50.10">
    <property type="entry name" value="Erythroid Transcription Factor GATA-1, subunit A"/>
    <property type="match status" value="1"/>
</dbReference>
<dbReference type="Pfam" id="PF00320">
    <property type="entry name" value="GATA"/>
    <property type="match status" value="1"/>
</dbReference>
<dbReference type="SMART" id="SM00401">
    <property type="entry name" value="ZnF_GATA"/>
    <property type="match status" value="1"/>
</dbReference>
<dbReference type="Proteomes" id="UP001630127">
    <property type="component" value="Unassembled WGS sequence"/>
</dbReference>
<evidence type="ECO:0000256" key="3">
    <source>
        <dbReference type="ARBA" id="ARBA00022833"/>
    </source>
</evidence>
<evidence type="ECO:0000256" key="7">
    <source>
        <dbReference type="ARBA" id="ARBA00024019"/>
    </source>
</evidence>
<reference evidence="12 13" key="1">
    <citation type="submission" date="2024-11" db="EMBL/GenBank/DDBJ databases">
        <title>A near-complete genome assembly of Cinchona calisaya.</title>
        <authorList>
            <person name="Lian D.C."/>
            <person name="Zhao X.W."/>
            <person name="Wei L."/>
        </authorList>
    </citation>
    <scope>NUCLEOTIDE SEQUENCE [LARGE SCALE GENOMIC DNA]</scope>
    <source>
        <tissue evidence="12">Nenye</tissue>
    </source>
</reference>
<evidence type="ECO:0000256" key="6">
    <source>
        <dbReference type="ARBA" id="ARBA00023163"/>
    </source>
</evidence>
<evidence type="ECO:0000256" key="8">
    <source>
        <dbReference type="ARBA" id="ARBA00037539"/>
    </source>
</evidence>
<organism evidence="12 13">
    <name type="scientific">Cinchona calisaya</name>
    <dbReference type="NCBI Taxonomy" id="153742"/>
    <lineage>
        <taxon>Eukaryota</taxon>
        <taxon>Viridiplantae</taxon>
        <taxon>Streptophyta</taxon>
        <taxon>Embryophyta</taxon>
        <taxon>Tracheophyta</taxon>
        <taxon>Spermatophyta</taxon>
        <taxon>Magnoliopsida</taxon>
        <taxon>eudicotyledons</taxon>
        <taxon>Gunneridae</taxon>
        <taxon>Pentapetalae</taxon>
        <taxon>asterids</taxon>
        <taxon>lamiids</taxon>
        <taxon>Gentianales</taxon>
        <taxon>Rubiaceae</taxon>
        <taxon>Cinchonoideae</taxon>
        <taxon>Cinchoneae</taxon>
        <taxon>Cinchona</taxon>
    </lineage>
</organism>
<dbReference type="GO" id="GO:0008270">
    <property type="term" value="F:zinc ion binding"/>
    <property type="evidence" value="ECO:0007669"/>
    <property type="project" value="UniProtKB-KW"/>
</dbReference>
<sequence length="170" mass="19318">MDPNQEKGKEEEILASQEIIKKSTENEKCCVDCKTTKTPLWRSGPAGPKSLCNACGIRYRKKRAAKEISTMGLNKEGEKKIKKEENSVEKKKKKKRANFRGGKCGNSKLTSVEWRQRLMAFGQGVVLFQRQRSPILRKRQQQRIFQNRKLGEVEQAAILLMALSCGSVFA</sequence>
<feature type="compositionally biased region" description="Basic and acidic residues" evidence="10">
    <location>
        <begin position="79"/>
        <end position="89"/>
    </location>
</feature>
<keyword evidence="2 9" id="KW-0863">Zinc-finger</keyword>
<keyword evidence="13" id="KW-1185">Reference proteome</keyword>
<protein>
    <recommendedName>
        <fullName evidence="11">GATA-type domain-containing protein</fullName>
    </recommendedName>
</protein>
<keyword evidence="4" id="KW-0805">Transcription regulation</keyword>
<dbReference type="PROSITE" id="PS00344">
    <property type="entry name" value="GATA_ZN_FINGER_1"/>
    <property type="match status" value="1"/>
</dbReference>
<evidence type="ECO:0000256" key="5">
    <source>
        <dbReference type="ARBA" id="ARBA00023125"/>
    </source>
</evidence>
<dbReference type="EMBL" id="JBJUIK010000010">
    <property type="protein sequence ID" value="KAL3515985.1"/>
    <property type="molecule type" value="Genomic_DNA"/>
</dbReference>
<gene>
    <name evidence="12" type="ORF">ACH5RR_022887</name>
</gene>
<dbReference type="AlphaFoldDB" id="A0ABD2ZCH4"/>
<dbReference type="InterPro" id="IPR000679">
    <property type="entry name" value="Znf_GATA"/>
</dbReference>
<evidence type="ECO:0000256" key="1">
    <source>
        <dbReference type="ARBA" id="ARBA00022723"/>
    </source>
</evidence>
<evidence type="ECO:0000313" key="13">
    <source>
        <dbReference type="Proteomes" id="UP001630127"/>
    </source>
</evidence>
<dbReference type="GO" id="GO:0043565">
    <property type="term" value="F:sequence-specific DNA binding"/>
    <property type="evidence" value="ECO:0007669"/>
    <property type="project" value="UniProtKB-ARBA"/>
</dbReference>
<comment type="caution">
    <text evidence="12">The sequence shown here is derived from an EMBL/GenBank/DDBJ whole genome shotgun (WGS) entry which is preliminary data.</text>
</comment>
<comment type="similarity">
    <text evidence="7">Belongs to the type IV zinc-finger family. Class B subfamily.</text>
</comment>
<comment type="function">
    <text evidence="8">Transcriptional regulator that specifically binds 5'-GATA-3' or 5'-GAT-3' motifs within gene promoters.</text>
</comment>
<dbReference type="PANTHER" id="PTHR47172">
    <property type="entry name" value="OS01G0976800 PROTEIN"/>
    <property type="match status" value="1"/>
</dbReference>
<keyword evidence="1" id="KW-0479">Metal-binding</keyword>
<accession>A0ABD2ZCH4</accession>
<keyword evidence="5" id="KW-0238">DNA-binding</keyword>
<keyword evidence="3" id="KW-0862">Zinc</keyword>
<keyword evidence="6" id="KW-0804">Transcription</keyword>
<dbReference type="InterPro" id="IPR013088">
    <property type="entry name" value="Znf_NHR/GATA"/>
</dbReference>
<name>A0ABD2ZCH4_9GENT</name>
<dbReference type="PANTHER" id="PTHR47172:SF9">
    <property type="entry name" value="GATA TRANSCRIPTION FACTOR 23"/>
    <property type="match status" value="1"/>
</dbReference>
<feature type="region of interest" description="Disordered" evidence="10">
    <location>
        <begin position="79"/>
        <end position="100"/>
    </location>
</feature>
<dbReference type="PROSITE" id="PS50114">
    <property type="entry name" value="GATA_ZN_FINGER_2"/>
    <property type="match status" value="1"/>
</dbReference>
<dbReference type="CDD" id="cd00202">
    <property type="entry name" value="ZnF_GATA"/>
    <property type="match status" value="1"/>
</dbReference>
<evidence type="ECO:0000256" key="9">
    <source>
        <dbReference type="PROSITE-ProRule" id="PRU00094"/>
    </source>
</evidence>
<evidence type="ECO:0000259" key="11">
    <source>
        <dbReference type="PROSITE" id="PS50114"/>
    </source>
</evidence>
<evidence type="ECO:0000256" key="2">
    <source>
        <dbReference type="ARBA" id="ARBA00022771"/>
    </source>
</evidence>
<proteinExistence type="inferred from homology"/>
<evidence type="ECO:0000313" key="12">
    <source>
        <dbReference type="EMBL" id="KAL3515985.1"/>
    </source>
</evidence>
<feature type="domain" description="GATA-type" evidence="11">
    <location>
        <begin position="24"/>
        <end position="69"/>
    </location>
</feature>
<evidence type="ECO:0000256" key="4">
    <source>
        <dbReference type="ARBA" id="ARBA00023015"/>
    </source>
</evidence>